<dbReference type="Pfam" id="PF13432">
    <property type="entry name" value="TPR_16"/>
    <property type="match status" value="1"/>
</dbReference>
<name>A0A917CIU0_9HYPH</name>
<dbReference type="PROSITE" id="PS50005">
    <property type="entry name" value="TPR"/>
    <property type="match status" value="1"/>
</dbReference>
<evidence type="ECO:0000256" key="3">
    <source>
        <dbReference type="SAM" id="SignalP"/>
    </source>
</evidence>
<feature type="compositionally biased region" description="Basic and acidic residues" evidence="2">
    <location>
        <begin position="567"/>
        <end position="579"/>
    </location>
</feature>
<reference evidence="4" key="2">
    <citation type="submission" date="2020-09" db="EMBL/GenBank/DDBJ databases">
        <authorList>
            <person name="Sun Q."/>
            <person name="Sedlacek I."/>
        </authorList>
    </citation>
    <scope>NUCLEOTIDE SEQUENCE</scope>
    <source>
        <strain evidence="4">CCM 7897</strain>
    </source>
</reference>
<proteinExistence type="predicted"/>
<keyword evidence="5" id="KW-1185">Reference proteome</keyword>
<dbReference type="Gene3D" id="1.25.40.10">
    <property type="entry name" value="Tetratricopeptide repeat domain"/>
    <property type="match status" value="4"/>
</dbReference>
<dbReference type="SUPFAM" id="SSF48452">
    <property type="entry name" value="TPR-like"/>
    <property type="match status" value="2"/>
</dbReference>
<dbReference type="Pfam" id="PF13414">
    <property type="entry name" value="TPR_11"/>
    <property type="match status" value="1"/>
</dbReference>
<feature type="compositionally biased region" description="Basic and acidic residues" evidence="2">
    <location>
        <begin position="544"/>
        <end position="559"/>
    </location>
</feature>
<dbReference type="SMART" id="SM00028">
    <property type="entry name" value="TPR"/>
    <property type="match status" value="6"/>
</dbReference>
<dbReference type="AlphaFoldDB" id="A0A917CIU0"/>
<reference evidence="4" key="1">
    <citation type="journal article" date="2014" name="Int. J. Syst. Evol. Microbiol.">
        <title>Complete genome sequence of Corynebacterium casei LMG S-19264T (=DSM 44701T), isolated from a smear-ripened cheese.</title>
        <authorList>
            <consortium name="US DOE Joint Genome Institute (JGI-PGF)"/>
            <person name="Walter F."/>
            <person name="Albersmeier A."/>
            <person name="Kalinowski J."/>
            <person name="Ruckert C."/>
        </authorList>
    </citation>
    <scope>NUCLEOTIDE SEQUENCE</scope>
    <source>
        <strain evidence="4">CCM 7897</strain>
    </source>
</reference>
<feature type="signal peptide" evidence="3">
    <location>
        <begin position="1"/>
        <end position="28"/>
    </location>
</feature>
<dbReference type="RefSeq" id="WP_244644713.1">
    <property type="nucleotide sequence ID" value="NZ_BMCT01000014.1"/>
</dbReference>
<feature type="repeat" description="TPR" evidence="1">
    <location>
        <begin position="482"/>
        <end position="515"/>
    </location>
</feature>
<evidence type="ECO:0000313" key="5">
    <source>
        <dbReference type="Proteomes" id="UP000606044"/>
    </source>
</evidence>
<evidence type="ECO:0000256" key="2">
    <source>
        <dbReference type="SAM" id="MobiDB-lite"/>
    </source>
</evidence>
<keyword evidence="1" id="KW-0802">TPR repeat</keyword>
<organism evidence="4 5">
    <name type="scientific">Azorhizobium oxalatiphilum</name>
    <dbReference type="NCBI Taxonomy" id="980631"/>
    <lineage>
        <taxon>Bacteria</taxon>
        <taxon>Pseudomonadati</taxon>
        <taxon>Pseudomonadota</taxon>
        <taxon>Alphaproteobacteria</taxon>
        <taxon>Hyphomicrobiales</taxon>
        <taxon>Xanthobacteraceae</taxon>
        <taxon>Azorhizobium</taxon>
    </lineage>
</organism>
<gene>
    <name evidence="4" type="ORF">GCM10007301_56180</name>
</gene>
<accession>A0A917CIU0</accession>
<feature type="chain" id="PRO_5037714923" description="Tetratricopeptide repeat protein" evidence="3">
    <location>
        <begin position="29"/>
        <end position="579"/>
    </location>
</feature>
<evidence type="ECO:0000313" key="4">
    <source>
        <dbReference type="EMBL" id="GGF89028.1"/>
    </source>
</evidence>
<dbReference type="InterPro" id="IPR019734">
    <property type="entry name" value="TPR_rpt"/>
</dbReference>
<sequence>MKILSFSSPLAIALSLSVGLASTAPAFAREDATPGYVGEPSVAGSFLSARLAGSERDTDAAVTYLRQLMKADPCNDELVERAFFAMLVAGEVEDAIPLAERLVKVDKSHRIARLVLATRAIKRSQYQTARTNLSLSVRGPIGDLTATLLAAWTMLGSNNAKSGVELIDRLQGPEWYAAFKDINAGLILDAAGNKKDAGKRLEKAAKMEPATLRAVDAYARWQSRNADKDAALATYAAFEKLLPRHPLLTTAVAELEAGKTLPPLIRTPQEGSAEVLYSLGAALGRQGGEDLALVYLQLSLWLEPDHPLAGLTLADLYEQMKQPEKAISVYEKVPAASPLKRNAEVQMAINLDQVGKFDDARKHLVALVEKDAKDTDALVALGGLYRGHKLYAECAQTYGKVIDQLKDPARKDWTLFYFRGICNERNKNWSAAESDLKTALKLYPDQPHVLNYLGYSWVDQKLNLDQAMDMIRKAVSLRPDDGYIVDSLGWAYYRLGRYDEAVSELERAVELKPQDPVINDHLGDAYWKVGRKLEASFQWAHARDMKPEPEDLPKIEKKLQSGLEDETPVKKAEDQQKGG</sequence>
<dbReference type="EMBL" id="BMCT01000014">
    <property type="protein sequence ID" value="GGF89028.1"/>
    <property type="molecule type" value="Genomic_DNA"/>
</dbReference>
<dbReference type="PANTHER" id="PTHR12558:SF13">
    <property type="entry name" value="CELL DIVISION CYCLE PROTEIN 27 HOMOLOG"/>
    <property type="match status" value="1"/>
</dbReference>
<protein>
    <recommendedName>
        <fullName evidence="6">Tetratricopeptide repeat protein</fullName>
    </recommendedName>
</protein>
<evidence type="ECO:0000256" key="1">
    <source>
        <dbReference type="PROSITE-ProRule" id="PRU00339"/>
    </source>
</evidence>
<dbReference type="Pfam" id="PF13181">
    <property type="entry name" value="TPR_8"/>
    <property type="match status" value="1"/>
</dbReference>
<keyword evidence="3" id="KW-0732">Signal</keyword>
<dbReference type="PROSITE" id="PS50293">
    <property type="entry name" value="TPR_REGION"/>
    <property type="match status" value="1"/>
</dbReference>
<dbReference type="Proteomes" id="UP000606044">
    <property type="component" value="Unassembled WGS sequence"/>
</dbReference>
<evidence type="ECO:0008006" key="6">
    <source>
        <dbReference type="Google" id="ProtNLM"/>
    </source>
</evidence>
<comment type="caution">
    <text evidence="4">The sequence shown here is derived from an EMBL/GenBank/DDBJ whole genome shotgun (WGS) entry which is preliminary data.</text>
</comment>
<dbReference type="InterPro" id="IPR011990">
    <property type="entry name" value="TPR-like_helical_dom_sf"/>
</dbReference>
<dbReference type="PANTHER" id="PTHR12558">
    <property type="entry name" value="CELL DIVISION CYCLE 16,23,27"/>
    <property type="match status" value="1"/>
</dbReference>
<feature type="region of interest" description="Disordered" evidence="2">
    <location>
        <begin position="544"/>
        <end position="579"/>
    </location>
</feature>